<proteinExistence type="predicted"/>
<keyword evidence="1" id="KW-1133">Transmembrane helix</keyword>
<sequence>MKMQTNISFYWTFFMIFFNKINFFAFSFFNIFPKSISIKIKQIFKSIFYPAFSNLII</sequence>
<evidence type="ECO:0000313" key="2">
    <source>
        <dbReference type="EMBL" id="AJC50015.1"/>
    </source>
</evidence>
<dbReference type="HOGENOM" id="CLU_210345_0_0_14"/>
<keyword evidence="1" id="KW-0812">Transmembrane</keyword>
<feature type="transmembrane region" description="Helical" evidence="1">
    <location>
        <begin position="12"/>
        <end position="32"/>
    </location>
</feature>
<accession>A0A0A8E727</accession>
<gene>
    <name evidence="2" type="ORF">MYF_02600</name>
</gene>
<dbReference type="AlphaFoldDB" id="A0A0A8E727"/>
<evidence type="ECO:0000313" key="3">
    <source>
        <dbReference type="Proteomes" id="UP000031129"/>
    </source>
</evidence>
<keyword evidence="3" id="KW-1185">Reference proteome</keyword>
<reference evidence="2 3" key="1">
    <citation type="journal article" date="2015" name="Genome Announc.">
        <title>Complete Genome Sequence of Mycoplasma flocculare Strain Ms42T (ATCC 27399T).</title>
        <authorList>
            <person name="Calcutt M.J."/>
            <person name="Foecking M.F."/>
            <person name="Heidari M.B."/>
            <person name="McIntosh M.A."/>
        </authorList>
    </citation>
    <scope>NUCLEOTIDE SEQUENCE [LARGE SCALE GENOMIC DNA]</scope>
    <source>
        <strain evidence="3">ATCC 27399</strain>
    </source>
</reference>
<name>A0A0A8E727_MESFC</name>
<dbReference type="EMBL" id="CP007585">
    <property type="protein sequence ID" value="AJC50015.1"/>
    <property type="molecule type" value="Genomic_DNA"/>
</dbReference>
<protein>
    <submittedName>
        <fullName evidence="2">Uncharacterized protein</fullName>
    </submittedName>
</protein>
<organism evidence="2 3">
    <name type="scientific">Mesomycoplasma flocculare ATCC 27399</name>
    <dbReference type="NCBI Taxonomy" id="743971"/>
    <lineage>
        <taxon>Bacteria</taxon>
        <taxon>Bacillati</taxon>
        <taxon>Mycoplasmatota</taxon>
        <taxon>Mycoplasmoidales</taxon>
        <taxon>Metamycoplasmataceae</taxon>
        <taxon>Mesomycoplasma</taxon>
    </lineage>
</organism>
<evidence type="ECO:0000256" key="1">
    <source>
        <dbReference type="SAM" id="Phobius"/>
    </source>
</evidence>
<dbReference type="KEGG" id="mfq:MYF_02600"/>
<keyword evidence="1" id="KW-0472">Membrane</keyword>
<dbReference type="STRING" id="743971.MYF_02600"/>
<dbReference type="Proteomes" id="UP000031129">
    <property type="component" value="Chromosome"/>
</dbReference>